<dbReference type="AlphaFoldDB" id="A0A380WTI2"/>
<keyword evidence="2" id="KW-0732">Signal</keyword>
<dbReference type="EMBL" id="UFSM01000001">
    <property type="protein sequence ID" value="SUU91586.1"/>
    <property type="molecule type" value="Genomic_DNA"/>
</dbReference>
<feature type="region of interest" description="Disordered" evidence="1">
    <location>
        <begin position="31"/>
        <end position="58"/>
    </location>
</feature>
<sequence>MRLLLSAFSIAILLATSASWPIAITRAQAQECTGENCPRPSGQGSGGDCEHKKENTVS</sequence>
<dbReference type="Proteomes" id="UP000254701">
    <property type="component" value="Unassembled WGS sequence"/>
</dbReference>
<gene>
    <name evidence="3" type="ORF">NCTC10684_04855</name>
</gene>
<evidence type="ECO:0000256" key="2">
    <source>
        <dbReference type="SAM" id="SignalP"/>
    </source>
</evidence>
<proteinExistence type="predicted"/>
<evidence type="ECO:0000313" key="4">
    <source>
        <dbReference type="Proteomes" id="UP000254701"/>
    </source>
</evidence>
<accession>A0A380WTI2</accession>
<name>A0A380WTI2_AMIAI</name>
<reference evidence="3 4" key="1">
    <citation type="submission" date="2018-06" db="EMBL/GenBank/DDBJ databases">
        <authorList>
            <consortium name="Pathogen Informatics"/>
            <person name="Doyle S."/>
        </authorList>
    </citation>
    <scope>NUCLEOTIDE SEQUENCE [LARGE SCALE GENOMIC DNA]</scope>
    <source>
        <strain evidence="3 4">NCTC10684</strain>
    </source>
</reference>
<organism evidence="3 4">
    <name type="scientific">Aminobacter aminovorans</name>
    <name type="common">Chelatobacter heintzii</name>
    <dbReference type="NCBI Taxonomy" id="83263"/>
    <lineage>
        <taxon>Bacteria</taxon>
        <taxon>Pseudomonadati</taxon>
        <taxon>Pseudomonadota</taxon>
        <taxon>Alphaproteobacteria</taxon>
        <taxon>Hyphomicrobiales</taxon>
        <taxon>Phyllobacteriaceae</taxon>
        <taxon>Aminobacter</taxon>
    </lineage>
</organism>
<feature type="signal peptide" evidence="2">
    <location>
        <begin position="1"/>
        <end position="29"/>
    </location>
</feature>
<evidence type="ECO:0000313" key="3">
    <source>
        <dbReference type="EMBL" id="SUU91586.1"/>
    </source>
</evidence>
<evidence type="ECO:0000256" key="1">
    <source>
        <dbReference type="SAM" id="MobiDB-lite"/>
    </source>
</evidence>
<feature type="compositionally biased region" description="Basic and acidic residues" evidence="1">
    <location>
        <begin position="48"/>
        <end position="58"/>
    </location>
</feature>
<protein>
    <submittedName>
        <fullName evidence="3">Uncharacterized protein</fullName>
    </submittedName>
</protein>
<feature type="chain" id="PRO_5016813281" evidence="2">
    <location>
        <begin position="30"/>
        <end position="58"/>
    </location>
</feature>